<dbReference type="EMBL" id="OX458335">
    <property type="protein sequence ID" value="CAI8748655.1"/>
    <property type="molecule type" value="Genomic_DNA"/>
</dbReference>
<reference evidence="1" key="1">
    <citation type="submission" date="2023-03" db="EMBL/GenBank/DDBJ databases">
        <authorList>
            <person name="Pothier F. J."/>
        </authorList>
    </citation>
    <scope>NUCLEOTIDE SEQUENCE</scope>
    <source>
        <strain evidence="1">DAPP-PG 215</strain>
    </source>
</reference>
<accession>A0AAV1BE50</accession>
<dbReference type="Proteomes" id="UP001177000">
    <property type="component" value="Chromosome"/>
</dbReference>
<proteinExistence type="predicted"/>
<evidence type="ECO:0000313" key="1">
    <source>
        <dbReference type="EMBL" id="CAI8748655.1"/>
    </source>
</evidence>
<gene>
    <name evidence="1" type="ORF">DAPPPG215_03045</name>
</gene>
<evidence type="ECO:0000313" key="2">
    <source>
        <dbReference type="Proteomes" id="UP001177000"/>
    </source>
</evidence>
<name>A0AAV1BE50_PSEUB</name>
<dbReference type="AlphaFoldDB" id="A0AAV1BE50"/>
<organism evidence="1 2">
    <name type="scientific">Pseudomonas syringae pv. tomato</name>
    <dbReference type="NCBI Taxonomy" id="323"/>
    <lineage>
        <taxon>Bacteria</taxon>
        <taxon>Pseudomonadati</taxon>
        <taxon>Pseudomonadota</taxon>
        <taxon>Gammaproteobacteria</taxon>
        <taxon>Pseudomonadales</taxon>
        <taxon>Pseudomonadaceae</taxon>
        <taxon>Pseudomonas</taxon>
    </lineage>
</organism>
<sequence>MQHDALFVAMRAGNQRLLGIDWKIALASKRNVARLAPAVSKKSKLHPQRHKRAARRAYLQNLQIA</sequence>
<protein>
    <submittedName>
        <fullName evidence="1">Uncharacterized protein</fullName>
    </submittedName>
</protein>